<gene>
    <name evidence="2" type="ORF">Fcan01_24977</name>
</gene>
<keyword evidence="1" id="KW-0472">Membrane</keyword>
<keyword evidence="3" id="KW-1185">Reference proteome</keyword>
<keyword evidence="1" id="KW-1133">Transmembrane helix</keyword>
<feature type="transmembrane region" description="Helical" evidence="1">
    <location>
        <begin position="21"/>
        <end position="46"/>
    </location>
</feature>
<evidence type="ECO:0000313" key="3">
    <source>
        <dbReference type="Proteomes" id="UP000198287"/>
    </source>
</evidence>
<sequence>MQTSHNNSEGISVVGKSSLRTCLMILILLNASSILLTTVTVNWWMYTILKEQLPTDLNLGSRTTISLFGNRCPGNDSEGKKMDSNTSPEQYCYSSTTHHLLDEIPGNRTDWEFCLESGIGVRDLVIYWEIGPG</sequence>
<keyword evidence="1" id="KW-0812">Transmembrane</keyword>
<name>A0A226D487_FOLCA</name>
<dbReference type="Proteomes" id="UP000198287">
    <property type="component" value="Unassembled WGS sequence"/>
</dbReference>
<dbReference type="EMBL" id="LNIX01000034">
    <property type="protein sequence ID" value="OXA40372.1"/>
    <property type="molecule type" value="Genomic_DNA"/>
</dbReference>
<protein>
    <submittedName>
        <fullName evidence="2">Uncharacterized protein</fullName>
    </submittedName>
</protein>
<reference evidence="2 3" key="1">
    <citation type="submission" date="2015-12" db="EMBL/GenBank/DDBJ databases">
        <title>The genome of Folsomia candida.</title>
        <authorList>
            <person name="Faddeeva A."/>
            <person name="Derks M.F."/>
            <person name="Anvar Y."/>
            <person name="Smit S."/>
            <person name="Van Straalen N."/>
            <person name="Roelofs D."/>
        </authorList>
    </citation>
    <scope>NUCLEOTIDE SEQUENCE [LARGE SCALE GENOMIC DNA]</scope>
    <source>
        <strain evidence="2 3">VU population</strain>
        <tissue evidence="2">Whole body</tissue>
    </source>
</reference>
<evidence type="ECO:0000313" key="2">
    <source>
        <dbReference type="EMBL" id="OXA40372.1"/>
    </source>
</evidence>
<comment type="caution">
    <text evidence="2">The sequence shown here is derived from an EMBL/GenBank/DDBJ whole genome shotgun (WGS) entry which is preliminary data.</text>
</comment>
<evidence type="ECO:0000256" key="1">
    <source>
        <dbReference type="SAM" id="Phobius"/>
    </source>
</evidence>
<dbReference type="AlphaFoldDB" id="A0A226D487"/>
<organism evidence="2 3">
    <name type="scientific">Folsomia candida</name>
    <name type="common">Springtail</name>
    <dbReference type="NCBI Taxonomy" id="158441"/>
    <lineage>
        <taxon>Eukaryota</taxon>
        <taxon>Metazoa</taxon>
        <taxon>Ecdysozoa</taxon>
        <taxon>Arthropoda</taxon>
        <taxon>Hexapoda</taxon>
        <taxon>Collembola</taxon>
        <taxon>Entomobryomorpha</taxon>
        <taxon>Isotomoidea</taxon>
        <taxon>Isotomidae</taxon>
        <taxon>Proisotominae</taxon>
        <taxon>Folsomia</taxon>
    </lineage>
</organism>
<proteinExistence type="predicted"/>
<accession>A0A226D487</accession>